<name>A0A9Q1GU14_9CARY</name>
<accession>A0A9Q1GU14</accession>
<gene>
    <name evidence="1" type="ORF">Cgig2_006569</name>
</gene>
<evidence type="ECO:0000313" key="1">
    <source>
        <dbReference type="EMBL" id="KAJ8426088.1"/>
    </source>
</evidence>
<proteinExistence type="predicted"/>
<organism evidence="1 2">
    <name type="scientific">Carnegiea gigantea</name>
    <dbReference type="NCBI Taxonomy" id="171969"/>
    <lineage>
        <taxon>Eukaryota</taxon>
        <taxon>Viridiplantae</taxon>
        <taxon>Streptophyta</taxon>
        <taxon>Embryophyta</taxon>
        <taxon>Tracheophyta</taxon>
        <taxon>Spermatophyta</taxon>
        <taxon>Magnoliopsida</taxon>
        <taxon>eudicotyledons</taxon>
        <taxon>Gunneridae</taxon>
        <taxon>Pentapetalae</taxon>
        <taxon>Caryophyllales</taxon>
        <taxon>Cactineae</taxon>
        <taxon>Cactaceae</taxon>
        <taxon>Cactoideae</taxon>
        <taxon>Echinocereeae</taxon>
        <taxon>Carnegiea</taxon>
    </lineage>
</organism>
<dbReference type="AlphaFoldDB" id="A0A9Q1GU14"/>
<reference evidence="1" key="1">
    <citation type="submission" date="2022-04" db="EMBL/GenBank/DDBJ databases">
        <title>Carnegiea gigantea Genome sequencing and assembly v2.</title>
        <authorList>
            <person name="Copetti D."/>
            <person name="Sanderson M.J."/>
            <person name="Burquez A."/>
            <person name="Wojciechowski M.F."/>
        </authorList>
    </citation>
    <scope>NUCLEOTIDE SEQUENCE</scope>
    <source>
        <strain evidence="1">SGP5-SGP5p</strain>
        <tissue evidence="1">Aerial part</tissue>
    </source>
</reference>
<dbReference type="EMBL" id="JAKOGI010001350">
    <property type="protein sequence ID" value="KAJ8426088.1"/>
    <property type="molecule type" value="Genomic_DNA"/>
</dbReference>
<sequence length="250" mass="28251">MTDEMGLYILGNFEWYHIEVVFPPGPLPYNYKGLCLDFDLAVAEEYAQDYKVPELPQVVFLAMLLNDAVKLGVLRGWMIVSWPSKRCGGMLSRHGCGLTGERAWRPVDIRHLVTRKKRRARGPTTKPPFLVVTARSEGRLATTFEACILESLFTTLTMAFPLFQDAGEMADYVRETFQWHWRSASCPSSFTSGGLLRAMPTLYSVQVCDSELPEMVQVTFYTMLLNDAVELGIVSVFMATDLKETLEGLR</sequence>
<evidence type="ECO:0000313" key="2">
    <source>
        <dbReference type="Proteomes" id="UP001153076"/>
    </source>
</evidence>
<protein>
    <submittedName>
        <fullName evidence="1">Uncharacterized protein</fullName>
    </submittedName>
</protein>
<comment type="caution">
    <text evidence="1">The sequence shown here is derived from an EMBL/GenBank/DDBJ whole genome shotgun (WGS) entry which is preliminary data.</text>
</comment>
<keyword evidence="2" id="KW-1185">Reference proteome</keyword>
<dbReference type="Proteomes" id="UP001153076">
    <property type="component" value="Unassembled WGS sequence"/>
</dbReference>